<gene>
    <name evidence="2" type="ORF">AAFH49_02420</name>
</gene>
<keyword evidence="3" id="KW-1185">Reference proteome</keyword>
<dbReference type="RefSeq" id="WP_342295732.1">
    <property type="nucleotide sequence ID" value="NZ_JBCEVZ010000003.1"/>
</dbReference>
<dbReference type="Proteomes" id="UP001479606">
    <property type="component" value="Unassembled WGS sequence"/>
</dbReference>
<proteinExistence type="predicted"/>
<reference evidence="2 3" key="1">
    <citation type="journal article" date="2018" name="Arch. Microbiol.">
        <title>Hymenobacter segetis sp. nov., isolated from soil.</title>
        <authorList>
            <person name="Ten L.N."/>
            <person name="Lim S.J."/>
            <person name="Kim B.O."/>
            <person name="Kang I.K."/>
            <person name="Jung H.Y."/>
        </authorList>
    </citation>
    <scope>NUCLEOTIDE SEQUENCE [LARGE SCALE GENOMIC DNA]</scope>
    <source>
        <strain evidence="2 3">S7-3-11</strain>
    </source>
</reference>
<accession>A0ABU9LR67</accession>
<dbReference type="EMBL" id="JBCEVZ010000003">
    <property type="protein sequence ID" value="MEL5993043.1"/>
    <property type="molecule type" value="Genomic_DNA"/>
</dbReference>
<evidence type="ECO:0000313" key="3">
    <source>
        <dbReference type="Proteomes" id="UP001479606"/>
    </source>
</evidence>
<organism evidence="2 3">
    <name type="scientific">Hymenobacter segetis</name>
    <dbReference type="NCBI Taxonomy" id="2025509"/>
    <lineage>
        <taxon>Bacteria</taxon>
        <taxon>Pseudomonadati</taxon>
        <taxon>Bacteroidota</taxon>
        <taxon>Cytophagia</taxon>
        <taxon>Cytophagales</taxon>
        <taxon>Hymenobacteraceae</taxon>
        <taxon>Hymenobacter</taxon>
    </lineage>
</organism>
<evidence type="ECO:0000313" key="2">
    <source>
        <dbReference type="EMBL" id="MEL5993043.1"/>
    </source>
</evidence>
<comment type="caution">
    <text evidence="2">The sequence shown here is derived from an EMBL/GenBank/DDBJ whole genome shotgun (WGS) entry which is preliminary data.</text>
</comment>
<feature type="region of interest" description="Disordered" evidence="1">
    <location>
        <begin position="125"/>
        <end position="152"/>
    </location>
</feature>
<name>A0ABU9LR67_9BACT</name>
<sequence length="152" mass="16014">MPRIIVGLFTSASEAEFAATQAQAAGLAPGSINIATQETLQAQHLPDAGAPAEPFRESVTRFFTDLFSGSQLDDTQAHIAATGPEHAVVTIATTTPAEAEQARAVLDRCGAVDVYKQRPLTPTAAEGEIDLEGDLSRVRDDEELDANGLTTH</sequence>
<evidence type="ECO:0000256" key="1">
    <source>
        <dbReference type="SAM" id="MobiDB-lite"/>
    </source>
</evidence>
<protein>
    <submittedName>
        <fullName evidence="2">Uncharacterized protein</fullName>
    </submittedName>
</protein>